<reference evidence="2 3" key="1">
    <citation type="submission" date="2019-09" db="EMBL/GenBank/DDBJ databases">
        <title>A chromosome-level genome assembly of the Chinese tupelo Nyssa sinensis.</title>
        <authorList>
            <person name="Yang X."/>
            <person name="Kang M."/>
            <person name="Yang Y."/>
            <person name="Xiong H."/>
            <person name="Wang M."/>
            <person name="Zhang Z."/>
            <person name="Wang Z."/>
            <person name="Wu H."/>
            <person name="Ma T."/>
            <person name="Liu J."/>
            <person name="Xi Z."/>
        </authorList>
    </citation>
    <scope>NUCLEOTIDE SEQUENCE [LARGE SCALE GENOMIC DNA]</scope>
    <source>
        <strain evidence="2">J267</strain>
        <tissue evidence="2">Leaf</tissue>
    </source>
</reference>
<dbReference type="Proteomes" id="UP000325577">
    <property type="component" value="Linkage Group LG12"/>
</dbReference>
<feature type="coiled-coil region" evidence="1">
    <location>
        <begin position="312"/>
        <end position="339"/>
    </location>
</feature>
<dbReference type="Pfam" id="PF03004">
    <property type="entry name" value="Transposase_24"/>
    <property type="match status" value="1"/>
</dbReference>
<dbReference type="EMBL" id="CM018035">
    <property type="protein sequence ID" value="KAA8542862.1"/>
    <property type="molecule type" value="Genomic_DNA"/>
</dbReference>
<evidence type="ECO:0000313" key="2">
    <source>
        <dbReference type="EMBL" id="KAA8542862.1"/>
    </source>
</evidence>
<proteinExistence type="predicted"/>
<sequence>MLRYIWVFGDKFYIYYKIFRSYCSTPLQPSNVASTAMRRGCGRAKNNSLKHFIDVAGYRPKIEIPIHLKSPVGKWATKFKTELGIISRNFAPLSSPNWTEVSDPQREIFYKCIEDKFDIDLKHFHHKRCVNTILALRLKEYRGDLHKHFKKFQWARLDAHRHPYRGVSIDDWKVICTRFKADELQKISKKNSKNRAKQVVKHCGGSKSFVQYLYERNAETEQPIGRIELWKRTHYKEPNGWMTQCEEYYDEMRRLQSESMAEGAEPLTEEEICAQVLGRRPGYVRDLGHGMIAPPLSSRSLSAQTGDLNRRYQEERLRNQELHSQIEQLNENMQIEVQSQVQ</sequence>
<dbReference type="PANTHER" id="PTHR33499">
    <property type="entry name" value="OS12G0282400 PROTEIN-RELATED"/>
    <property type="match status" value="1"/>
</dbReference>
<dbReference type="PANTHER" id="PTHR33499:SF11">
    <property type="entry name" value="NO APICAL MERISTEM-ASSOCIATED C-TERMINAL DOMAIN-CONTAINING PROTEIN"/>
    <property type="match status" value="1"/>
</dbReference>
<protein>
    <recommendedName>
        <fullName evidence="4">Transposase, Ptta/En/Spm, plant</fullName>
    </recommendedName>
</protein>
<keyword evidence="3" id="KW-1185">Reference proteome</keyword>
<evidence type="ECO:0008006" key="4">
    <source>
        <dbReference type="Google" id="ProtNLM"/>
    </source>
</evidence>
<dbReference type="AlphaFoldDB" id="A0A5J5BMA8"/>
<dbReference type="InterPro" id="IPR004252">
    <property type="entry name" value="Probable_transposase_24"/>
</dbReference>
<name>A0A5J5BMA8_9ASTE</name>
<evidence type="ECO:0000256" key="1">
    <source>
        <dbReference type="SAM" id="Coils"/>
    </source>
</evidence>
<keyword evidence="1" id="KW-0175">Coiled coil</keyword>
<organism evidence="2 3">
    <name type="scientific">Nyssa sinensis</name>
    <dbReference type="NCBI Taxonomy" id="561372"/>
    <lineage>
        <taxon>Eukaryota</taxon>
        <taxon>Viridiplantae</taxon>
        <taxon>Streptophyta</taxon>
        <taxon>Embryophyta</taxon>
        <taxon>Tracheophyta</taxon>
        <taxon>Spermatophyta</taxon>
        <taxon>Magnoliopsida</taxon>
        <taxon>eudicotyledons</taxon>
        <taxon>Gunneridae</taxon>
        <taxon>Pentapetalae</taxon>
        <taxon>asterids</taxon>
        <taxon>Cornales</taxon>
        <taxon>Nyssaceae</taxon>
        <taxon>Nyssa</taxon>
    </lineage>
</organism>
<dbReference type="OrthoDB" id="1706770at2759"/>
<evidence type="ECO:0000313" key="3">
    <source>
        <dbReference type="Proteomes" id="UP000325577"/>
    </source>
</evidence>
<gene>
    <name evidence="2" type="ORF">F0562_024014</name>
</gene>
<accession>A0A5J5BMA8</accession>